<reference evidence="8 9" key="1">
    <citation type="submission" date="2023-10" db="EMBL/GenBank/DDBJ databases">
        <title>Comparative genomics analysis reveals potential genetic determinants of host preference in Cryptosporidium xiaoi.</title>
        <authorList>
            <person name="Xiao L."/>
            <person name="Li J."/>
        </authorList>
    </citation>
    <scope>NUCLEOTIDE SEQUENCE [LARGE SCALE GENOMIC DNA]</scope>
    <source>
        <strain evidence="8 9">52996</strain>
    </source>
</reference>
<keyword evidence="5 6" id="KW-0653">Protein transport</keyword>
<comment type="similarity">
    <text evidence="1 6">Belongs to the AAA ATPase family.</text>
</comment>
<dbReference type="PANTHER" id="PTHR23078">
    <property type="entry name" value="VESICULAR-FUSION PROTEIN NSF"/>
    <property type="match status" value="1"/>
</dbReference>
<evidence type="ECO:0000256" key="3">
    <source>
        <dbReference type="ARBA" id="ARBA00022741"/>
    </source>
</evidence>
<dbReference type="InterPro" id="IPR027417">
    <property type="entry name" value="P-loop_NTPase"/>
</dbReference>
<dbReference type="SMART" id="SM00382">
    <property type="entry name" value="AAA"/>
    <property type="match status" value="2"/>
</dbReference>
<keyword evidence="3 6" id="KW-0547">Nucleotide-binding</keyword>
<dbReference type="SUPFAM" id="SSF52540">
    <property type="entry name" value="P-loop containing nucleoside triphosphate hydrolases"/>
    <property type="match status" value="2"/>
</dbReference>
<keyword evidence="6" id="KW-0931">ER-Golgi transport</keyword>
<dbReference type="Pfam" id="PF17862">
    <property type="entry name" value="AAA_lid_3"/>
    <property type="match status" value="1"/>
</dbReference>
<keyword evidence="6" id="KW-0378">Hydrolase</keyword>
<dbReference type="GO" id="GO:0043001">
    <property type="term" value="P:Golgi to plasma membrane protein transport"/>
    <property type="evidence" value="ECO:0007669"/>
    <property type="project" value="TreeGrafter"/>
</dbReference>
<dbReference type="FunFam" id="3.40.50.300:FF:000154">
    <property type="entry name" value="Vesicle-fusing ATPase 1"/>
    <property type="match status" value="1"/>
</dbReference>
<dbReference type="GO" id="GO:0016887">
    <property type="term" value="F:ATP hydrolysis activity"/>
    <property type="evidence" value="ECO:0007669"/>
    <property type="project" value="InterPro"/>
</dbReference>
<dbReference type="GO" id="GO:0005795">
    <property type="term" value="C:Golgi stack"/>
    <property type="evidence" value="ECO:0007669"/>
    <property type="project" value="TreeGrafter"/>
</dbReference>
<dbReference type="AlphaFoldDB" id="A0AAV9Y1Q3"/>
<dbReference type="FunFam" id="1.10.8.60:FF:000115">
    <property type="entry name" value="N-ethylmaleimide-sensitive fusion protein, putative"/>
    <property type="match status" value="1"/>
</dbReference>
<evidence type="ECO:0000313" key="8">
    <source>
        <dbReference type="EMBL" id="KAK6590925.1"/>
    </source>
</evidence>
<name>A0AAV9Y1Q3_9CRYT</name>
<dbReference type="Pfam" id="PF00004">
    <property type="entry name" value="AAA"/>
    <property type="match status" value="2"/>
</dbReference>
<dbReference type="Gene3D" id="3.40.50.300">
    <property type="entry name" value="P-loop containing nucleotide triphosphate hydrolases"/>
    <property type="match status" value="2"/>
</dbReference>
<organism evidence="8 9">
    <name type="scientific">Cryptosporidium xiaoi</name>
    <dbReference type="NCBI Taxonomy" id="659607"/>
    <lineage>
        <taxon>Eukaryota</taxon>
        <taxon>Sar</taxon>
        <taxon>Alveolata</taxon>
        <taxon>Apicomplexa</taxon>
        <taxon>Conoidasida</taxon>
        <taxon>Coccidia</taxon>
        <taxon>Eucoccidiorida</taxon>
        <taxon>Eimeriorina</taxon>
        <taxon>Cryptosporidiidae</taxon>
        <taxon>Cryptosporidium</taxon>
    </lineage>
</organism>
<dbReference type="EMBL" id="JAWDEY010000002">
    <property type="protein sequence ID" value="KAK6590925.1"/>
    <property type="molecule type" value="Genomic_DNA"/>
</dbReference>
<keyword evidence="6" id="KW-0460">Magnesium</keyword>
<evidence type="ECO:0000256" key="1">
    <source>
        <dbReference type="ARBA" id="ARBA00006914"/>
    </source>
</evidence>
<dbReference type="FunFam" id="3.40.50.300:FF:000166">
    <property type="entry name" value="vesicle-fusing ATPase isoform X1"/>
    <property type="match status" value="1"/>
</dbReference>
<evidence type="ECO:0000259" key="7">
    <source>
        <dbReference type="SMART" id="SM00382"/>
    </source>
</evidence>
<dbReference type="Gene3D" id="2.40.40.20">
    <property type="match status" value="1"/>
</dbReference>
<comment type="caution">
    <text evidence="8">The sequence shown here is derived from an EMBL/GenBank/DDBJ whole genome shotgun (WGS) entry which is preliminary data.</text>
</comment>
<keyword evidence="6" id="KW-0479">Metal-binding</keyword>
<dbReference type="InterPro" id="IPR009010">
    <property type="entry name" value="Asp_de-COase-like_dom_sf"/>
</dbReference>
<dbReference type="InterPro" id="IPR039812">
    <property type="entry name" value="Vesicle-fus_ATPase"/>
</dbReference>
<keyword evidence="9" id="KW-1185">Reference proteome</keyword>
<evidence type="ECO:0000256" key="4">
    <source>
        <dbReference type="ARBA" id="ARBA00022840"/>
    </source>
</evidence>
<dbReference type="InterPro" id="IPR003960">
    <property type="entry name" value="ATPase_AAA_CS"/>
</dbReference>
<dbReference type="PANTHER" id="PTHR23078:SF3">
    <property type="entry name" value="VESICLE-FUSING ATPASE"/>
    <property type="match status" value="1"/>
</dbReference>
<dbReference type="SUPFAM" id="SSF50692">
    <property type="entry name" value="ADC-like"/>
    <property type="match status" value="1"/>
</dbReference>
<comment type="subcellular location">
    <subcellularLocation>
        <location evidence="6">Cytoplasm</location>
    </subcellularLocation>
</comment>
<dbReference type="InterPro" id="IPR003959">
    <property type="entry name" value="ATPase_AAA_core"/>
</dbReference>
<dbReference type="Proteomes" id="UP001311799">
    <property type="component" value="Unassembled WGS sequence"/>
</dbReference>
<dbReference type="Gene3D" id="1.10.8.60">
    <property type="match status" value="1"/>
</dbReference>
<dbReference type="CDD" id="cd00009">
    <property type="entry name" value="AAA"/>
    <property type="match status" value="1"/>
</dbReference>
<evidence type="ECO:0000256" key="6">
    <source>
        <dbReference type="RuleBase" id="RU367045"/>
    </source>
</evidence>
<evidence type="ECO:0000256" key="2">
    <source>
        <dbReference type="ARBA" id="ARBA00022448"/>
    </source>
</evidence>
<dbReference type="GO" id="GO:0006891">
    <property type="term" value="P:intra-Golgi vesicle-mediated transport"/>
    <property type="evidence" value="ECO:0007669"/>
    <property type="project" value="TreeGrafter"/>
</dbReference>
<feature type="domain" description="AAA+ ATPase" evidence="7">
    <location>
        <begin position="264"/>
        <end position="412"/>
    </location>
</feature>
<dbReference type="GO" id="GO:0035494">
    <property type="term" value="P:SNARE complex disassembly"/>
    <property type="evidence" value="ECO:0007669"/>
    <property type="project" value="InterPro"/>
</dbReference>
<dbReference type="PROSITE" id="PS00674">
    <property type="entry name" value="AAA"/>
    <property type="match status" value="1"/>
</dbReference>
<accession>A0AAV9Y1Q3</accession>
<evidence type="ECO:0000256" key="5">
    <source>
        <dbReference type="ARBA" id="ARBA00022927"/>
    </source>
</evidence>
<dbReference type="InterPro" id="IPR003593">
    <property type="entry name" value="AAA+_ATPase"/>
</dbReference>
<feature type="domain" description="AAA+ ATPase" evidence="7">
    <location>
        <begin position="545"/>
        <end position="681"/>
    </location>
</feature>
<keyword evidence="6" id="KW-0963">Cytoplasm</keyword>
<sequence length="759" mass="85270">MSFSLVSCNLPAQELAFTNNAYVNSDTYSSIESYLSAKEKDGVIRLKIKNLILNIKVDDRVVFGEIALNKLHRQYALIESREKVLVEVVSGYESLDYKNISNSSAKKIAGTVLFEVDMFVNSSKQVILEESKLIPGIIYLLRNNVLVTGQKISYYYKEENLLLLLIVKEIISLDKLLVDNSSKESENGHFLMLDSTNIELTSSKSGIIRFHNDHRSAPTLFRHHFNFKDIGIGGLNEEFSVIFRRAFASRVIPPKLLKELGIQHVKGLILHGPPGTGKTLIARQIAKVLKAREPKIVNGPEILNKYVGQSEENIRNLFKEAEEEYRQKGDFSSLHIIILDELDAICKSRGVSSNNSSGVGDSVVNQLLSKIDGVNSINNILLIGMTNRLDLIDDALLRPGRFEVQIEIGLPDSSGRLEILEIHTKQMRESSRLKSDVNLNELADESTNFSGAELEGLVRSATSFAFQRHIDMNDMTKPIDAEHVQVCRHDFKLALDEVQPAFGTNEDELKTLFPRGIISLGDEFNKIIDLLKRLSQQIKTDEHLSTLSVLLYGEKGTGKSALAAYVSNTGDFPLSKLQTPFHFVGMSENIKSLELRKSFNDAYKSNLSCIILDDIERIMDYTAIGPRFSNIVLQTIMVLIKNNAPKDRKLFIIATTSEYEFIHSSGLADIFNVSIRVPPVEPHDIPRVIDHYQSDCLISNETLQKISFTLKYPVPIKRLLFALELVEHKAKNCLNNDVNMNNNEITCQDFLNSLHDATG</sequence>
<evidence type="ECO:0000313" key="9">
    <source>
        <dbReference type="Proteomes" id="UP001311799"/>
    </source>
</evidence>
<keyword evidence="2 6" id="KW-0813">Transport</keyword>
<keyword evidence="4 6" id="KW-0067">ATP-binding</keyword>
<dbReference type="EC" id="3.6.4.6" evidence="6"/>
<dbReference type="GO" id="GO:0005524">
    <property type="term" value="F:ATP binding"/>
    <property type="evidence" value="ECO:0007669"/>
    <property type="project" value="UniProtKB-UniRule"/>
</dbReference>
<dbReference type="GO" id="GO:0046872">
    <property type="term" value="F:metal ion binding"/>
    <property type="evidence" value="ECO:0007669"/>
    <property type="project" value="UniProtKB-UniRule"/>
</dbReference>
<gene>
    <name evidence="8" type="ORF">RS030_111848</name>
</gene>
<protein>
    <recommendedName>
        <fullName evidence="6">Vesicle-fusing ATPase</fullName>
        <ecNumber evidence="6">3.6.4.6</ecNumber>
    </recommendedName>
</protein>
<comment type="catalytic activity">
    <reaction evidence="6">
        <text>ATP + H2O = ADP + phosphate + H(+)</text>
        <dbReference type="Rhea" id="RHEA:13065"/>
        <dbReference type="ChEBI" id="CHEBI:15377"/>
        <dbReference type="ChEBI" id="CHEBI:15378"/>
        <dbReference type="ChEBI" id="CHEBI:30616"/>
        <dbReference type="ChEBI" id="CHEBI:43474"/>
        <dbReference type="ChEBI" id="CHEBI:456216"/>
        <dbReference type="EC" id="3.6.4.6"/>
    </reaction>
</comment>
<proteinExistence type="inferred from homology"/>
<comment type="function">
    <text evidence="6">Required for vesicle-mediated transport. Catalyzes the fusion of transport vesicles within the Golgi cisternae. Is also required for transport from the endoplasmic reticulum to the Golgi stack. Seems to function as a fusion protein required for the delivery of cargo proteins to all compartments of the Golgi stack independent of vesicle origin.</text>
</comment>
<dbReference type="InterPro" id="IPR041569">
    <property type="entry name" value="AAA_lid_3"/>
</dbReference>
<comment type="cofactor">
    <cofactor evidence="6">
        <name>Mg(2+)</name>
        <dbReference type="ChEBI" id="CHEBI:18420"/>
    </cofactor>
    <text evidence="6">Binds 1 Mg(2+) ion per subunit.</text>
</comment>